<evidence type="ECO:0000313" key="3">
    <source>
        <dbReference type="Proteomes" id="UP000287972"/>
    </source>
</evidence>
<accession>A0A428QG20</accession>
<dbReference type="Proteomes" id="UP000287972">
    <property type="component" value="Unassembled WGS sequence"/>
</dbReference>
<reference evidence="2 3" key="1">
    <citation type="submission" date="2017-06" db="EMBL/GenBank/DDBJ databases">
        <title>Comparative genomic analysis of Ambrosia Fusariam Clade fungi.</title>
        <authorList>
            <person name="Stajich J.E."/>
            <person name="Carrillo J."/>
            <person name="Kijimoto T."/>
            <person name="Eskalen A."/>
            <person name="O'Donnell K."/>
            <person name="Kasson M."/>
        </authorList>
    </citation>
    <scope>NUCLEOTIDE SEQUENCE [LARGE SCALE GENOMIC DNA]</scope>
    <source>
        <strain evidence="2 3">NRRL62606</strain>
    </source>
</reference>
<sequence>MEGEDEALASCVRSTAVGSAPVNVLLCVGSGDDNSDEDDSENESEQKSIPGLEHTTEANLVFTPLLQDLPFLDQGLLICMAAYDDSIDRDARLTLECTIEKRAAEQDIDIKHFSN</sequence>
<evidence type="ECO:0000313" key="2">
    <source>
        <dbReference type="EMBL" id="RSL64225.1"/>
    </source>
</evidence>
<keyword evidence="3" id="KW-1185">Reference proteome</keyword>
<proteinExistence type="predicted"/>
<gene>
    <name evidence="2" type="ORF">CEP51_013180</name>
</gene>
<dbReference type="AlphaFoldDB" id="A0A428QG20"/>
<protein>
    <submittedName>
        <fullName evidence="2">Uncharacterized protein</fullName>
    </submittedName>
</protein>
<feature type="compositionally biased region" description="Acidic residues" evidence="1">
    <location>
        <begin position="33"/>
        <end position="43"/>
    </location>
</feature>
<organism evidence="2 3">
    <name type="scientific">Fusarium floridanum</name>
    <dbReference type="NCBI Taxonomy" id="1325733"/>
    <lineage>
        <taxon>Eukaryota</taxon>
        <taxon>Fungi</taxon>
        <taxon>Dikarya</taxon>
        <taxon>Ascomycota</taxon>
        <taxon>Pezizomycotina</taxon>
        <taxon>Sordariomycetes</taxon>
        <taxon>Hypocreomycetidae</taxon>
        <taxon>Hypocreales</taxon>
        <taxon>Nectriaceae</taxon>
        <taxon>Fusarium</taxon>
        <taxon>Fusarium solani species complex</taxon>
    </lineage>
</organism>
<name>A0A428QG20_9HYPO</name>
<comment type="caution">
    <text evidence="2">The sequence shown here is derived from an EMBL/GenBank/DDBJ whole genome shotgun (WGS) entry which is preliminary data.</text>
</comment>
<dbReference type="EMBL" id="NKCL01000531">
    <property type="protein sequence ID" value="RSL64225.1"/>
    <property type="molecule type" value="Genomic_DNA"/>
</dbReference>
<feature type="region of interest" description="Disordered" evidence="1">
    <location>
        <begin position="28"/>
        <end position="53"/>
    </location>
</feature>
<evidence type="ECO:0000256" key="1">
    <source>
        <dbReference type="SAM" id="MobiDB-lite"/>
    </source>
</evidence>